<evidence type="ECO:0000313" key="2">
    <source>
        <dbReference type="EMBL" id="KAB2602562.1"/>
    </source>
</evidence>
<reference evidence="2 3" key="3">
    <citation type="submission" date="2019-11" db="EMBL/GenBank/DDBJ databases">
        <title>A de novo genome assembly of a pear dwarfing rootstock.</title>
        <authorList>
            <person name="Wang F."/>
            <person name="Wang J."/>
            <person name="Li S."/>
            <person name="Zhang Y."/>
            <person name="Fang M."/>
            <person name="Ma L."/>
            <person name="Zhao Y."/>
            <person name="Jiang S."/>
        </authorList>
    </citation>
    <scope>NUCLEOTIDE SEQUENCE [LARGE SCALE GENOMIC DNA]</scope>
    <source>
        <strain evidence="2">S2</strain>
        <tissue evidence="2">Leaf</tissue>
    </source>
</reference>
<organism evidence="2 3">
    <name type="scientific">Pyrus ussuriensis x Pyrus communis</name>
    <dbReference type="NCBI Taxonomy" id="2448454"/>
    <lineage>
        <taxon>Eukaryota</taxon>
        <taxon>Viridiplantae</taxon>
        <taxon>Streptophyta</taxon>
        <taxon>Embryophyta</taxon>
        <taxon>Tracheophyta</taxon>
        <taxon>Spermatophyta</taxon>
        <taxon>Magnoliopsida</taxon>
        <taxon>eudicotyledons</taxon>
        <taxon>Gunneridae</taxon>
        <taxon>Pentapetalae</taxon>
        <taxon>rosids</taxon>
        <taxon>fabids</taxon>
        <taxon>Rosales</taxon>
        <taxon>Rosaceae</taxon>
        <taxon>Amygdaloideae</taxon>
        <taxon>Maleae</taxon>
        <taxon>Pyrus</taxon>
    </lineage>
</organism>
<feature type="compositionally biased region" description="Basic residues" evidence="1">
    <location>
        <begin position="1"/>
        <end position="14"/>
    </location>
</feature>
<proteinExistence type="predicted"/>
<dbReference type="Proteomes" id="UP000327157">
    <property type="component" value="Chromosome 10"/>
</dbReference>
<dbReference type="AlphaFoldDB" id="A0A5N5FMX9"/>
<feature type="compositionally biased region" description="Low complexity" evidence="1">
    <location>
        <begin position="18"/>
        <end position="32"/>
    </location>
</feature>
<evidence type="ECO:0000313" key="3">
    <source>
        <dbReference type="Proteomes" id="UP000327157"/>
    </source>
</evidence>
<keyword evidence="3" id="KW-1185">Reference proteome</keyword>
<name>A0A5N5FMX9_9ROSA</name>
<gene>
    <name evidence="2" type="ORF">D8674_003567</name>
</gene>
<sequence>MKIKTTTRNRRKLVRNNPPATKPSKATKPLKTNPWEMVVRTPKSELYALPGRTTSKRVNGSKLHI</sequence>
<accession>A0A5N5FMX9</accession>
<comment type="caution">
    <text evidence="2">The sequence shown here is derived from an EMBL/GenBank/DDBJ whole genome shotgun (WGS) entry which is preliminary data.</text>
</comment>
<dbReference type="EMBL" id="SMOL01000695">
    <property type="protein sequence ID" value="KAB2602562.1"/>
    <property type="molecule type" value="Genomic_DNA"/>
</dbReference>
<reference evidence="2 3" key="1">
    <citation type="submission" date="2019-09" db="EMBL/GenBank/DDBJ databases">
        <authorList>
            <person name="Ou C."/>
        </authorList>
    </citation>
    <scope>NUCLEOTIDE SEQUENCE [LARGE SCALE GENOMIC DNA]</scope>
    <source>
        <strain evidence="2">S2</strain>
        <tissue evidence="2">Leaf</tissue>
    </source>
</reference>
<protein>
    <submittedName>
        <fullName evidence="2">Uncharacterized protein</fullName>
    </submittedName>
</protein>
<evidence type="ECO:0000256" key="1">
    <source>
        <dbReference type="SAM" id="MobiDB-lite"/>
    </source>
</evidence>
<feature type="region of interest" description="Disordered" evidence="1">
    <location>
        <begin position="1"/>
        <end position="32"/>
    </location>
</feature>
<reference evidence="3" key="2">
    <citation type="submission" date="2019-10" db="EMBL/GenBank/DDBJ databases">
        <title>A de novo genome assembly of a pear dwarfing rootstock.</title>
        <authorList>
            <person name="Wang F."/>
            <person name="Wang J."/>
            <person name="Li S."/>
            <person name="Zhang Y."/>
            <person name="Fang M."/>
            <person name="Ma L."/>
            <person name="Zhao Y."/>
            <person name="Jiang S."/>
        </authorList>
    </citation>
    <scope>NUCLEOTIDE SEQUENCE [LARGE SCALE GENOMIC DNA]</scope>
</reference>